<organism evidence="4 8">
    <name type="scientific">Mycobacterium tuberculosis</name>
    <dbReference type="NCBI Taxonomy" id="1773"/>
    <lineage>
        <taxon>Bacteria</taxon>
        <taxon>Bacillati</taxon>
        <taxon>Actinomycetota</taxon>
        <taxon>Actinomycetes</taxon>
        <taxon>Mycobacteriales</taxon>
        <taxon>Mycobacteriaceae</taxon>
        <taxon>Mycobacterium</taxon>
        <taxon>Mycobacterium tuberculosis complex</taxon>
    </lineage>
</organism>
<evidence type="ECO:0000313" key="6">
    <source>
        <dbReference type="Proteomes" id="UP000048948"/>
    </source>
</evidence>
<reference evidence="2 6" key="2">
    <citation type="submission" date="2015-03" db="EMBL/GenBank/DDBJ databases">
        <authorList>
            <consortium name="Pathogen Informatics"/>
        </authorList>
    </citation>
    <scope>NUCLEOTIDE SEQUENCE [LARGE SCALE GENOMIC DNA]</scope>
    <source>
        <strain evidence="2 6">Bir 172</strain>
    </source>
</reference>
<feature type="region of interest" description="Disordered" evidence="1">
    <location>
        <begin position="83"/>
        <end position="136"/>
    </location>
</feature>
<dbReference type="Proteomes" id="UP000189452">
    <property type="component" value="Chromosome"/>
</dbReference>
<dbReference type="AlphaFoldDB" id="A0A0E7S2J4"/>
<dbReference type="EMBL" id="COPH01000005">
    <property type="protein sequence ID" value="CLV68986.1"/>
    <property type="molecule type" value="Genomic_DNA"/>
</dbReference>
<reference evidence="4 8" key="3">
    <citation type="submission" date="2016-04" db="EMBL/GenBank/DDBJ databases">
        <authorList>
            <person name="Bigi M."/>
            <person name="Bigi F."/>
            <person name="Soria M.A."/>
        </authorList>
    </citation>
    <scope>NUCLEOTIDE SEQUENCE [LARGE SCALE GENOMIC DNA]</scope>
    <source>
        <strain evidence="4 8">6548</strain>
    </source>
</reference>
<evidence type="ECO:0000313" key="5">
    <source>
        <dbReference type="EMBL" id="VCU48300.1"/>
    </source>
</evidence>
<reference evidence="5 9" key="5">
    <citation type="submission" date="2018-08" db="EMBL/GenBank/DDBJ databases">
        <authorList>
            <person name="Fokvardsen B D."/>
            <person name="Norman A."/>
        </authorList>
    </citation>
    <scope>NUCLEOTIDE SEQUENCE [LARGE SCALE GENOMIC DNA]</scope>
    <source>
        <strain evidence="5 9">DKC2</strain>
    </source>
</reference>
<dbReference type="SMR" id="A0A0E7S2J4"/>
<dbReference type="Proteomes" id="UP000300237">
    <property type="component" value="Chromosome"/>
</dbReference>
<dbReference type="EMBL" id="CNGE01001458">
    <property type="protein sequence ID" value="CKU17204.1"/>
    <property type="molecule type" value="Genomic_DNA"/>
</dbReference>
<evidence type="ECO:0000256" key="1">
    <source>
        <dbReference type="SAM" id="MobiDB-lite"/>
    </source>
</evidence>
<name>A0A0E7S2J4_MYCTX</name>
<reference evidence="3 7" key="1">
    <citation type="submission" date="2015-03" db="EMBL/GenBank/DDBJ databases">
        <authorList>
            <consortium name="Pathogen Informatics"/>
            <person name="Murphy D."/>
        </authorList>
    </citation>
    <scope>NUCLEOTIDE SEQUENCE [LARGE SCALE GENOMIC DNA]</scope>
    <source>
        <strain evidence="3 7">0268S</strain>
    </source>
</reference>
<evidence type="ECO:0000313" key="2">
    <source>
        <dbReference type="EMBL" id="CKU17204.1"/>
    </source>
</evidence>
<evidence type="ECO:0000313" key="9">
    <source>
        <dbReference type="Proteomes" id="UP000300237"/>
    </source>
</evidence>
<sequence length="136" mass="14581">MTTTPARFNHLVTVTDLETGDRAVCDRDQVAETIRAWFPDAPLEVREALVRLQAALNRHEHTGELEAFLRISVEHADAAGGDECGPAILAGRSGPEQAAINRQLGLAGDDEPDGDDTPPWSRMIGLGGGSPAEDER</sequence>
<protein>
    <submittedName>
        <fullName evidence="2 5">PhiRV1 Phage protein</fullName>
    </submittedName>
</protein>
<dbReference type="EMBL" id="LWDQ01000001">
    <property type="protein sequence ID" value="OMH61441.1"/>
    <property type="molecule type" value="Genomic_DNA"/>
</dbReference>
<accession>A0A0E7S2J4</accession>
<dbReference type="Proteomes" id="UP000048948">
    <property type="component" value="Unassembled WGS sequence"/>
</dbReference>
<dbReference type="Proteomes" id="UP000050139">
    <property type="component" value="Unassembled WGS sequence"/>
</dbReference>
<dbReference type="EMBL" id="LR027516">
    <property type="protein sequence ID" value="VCU48300.1"/>
    <property type="molecule type" value="Genomic_DNA"/>
</dbReference>
<dbReference type="RefSeq" id="WP_003904648.1">
    <property type="nucleotide sequence ID" value="NZ_CBFFJB010000045.1"/>
</dbReference>
<reference evidence="4 8" key="4">
    <citation type="submission" date="2017-02" db="EMBL/GenBank/DDBJ databases">
        <title>Protein polymorphisms may explain contrasting epidemiological fitness of two variants of a multidrug-resistant Mycobacterium tuberculosis strain.</title>
        <authorList>
            <person name="Bigi M.M."/>
            <person name="Lopez B."/>
            <person name="Blanco F.C."/>
            <person name="Sasiain M.C."/>
            <person name="De La Barrera S."/>
            <person name="Ritacco V."/>
            <person name="Bigi F."/>
            <person name="Soria M.A."/>
        </authorList>
    </citation>
    <scope>NUCLEOTIDE SEQUENCE [LARGE SCALE GENOMIC DNA]</scope>
    <source>
        <strain evidence="4 8">6548</strain>
    </source>
</reference>
<evidence type="ECO:0000313" key="7">
    <source>
        <dbReference type="Proteomes" id="UP000050139"/>
    </source>
</evidence>
<evidence type="ECO:0000313" key="8">
    <source>
        <dbReference type="Proteomes" id="UP000189452"/>
    </source>
</evidence>
<evidence type="ECO:0000313" key="4">
    <source>
        <dbReference type="EMBL" id="OMH61441.1"/>
    </source>
</evidence>
<proteinExistence type="predicted"/>
<evidence type="ECO:0000313" key="3">
    <source>
        <dbReference type="EMBL" id="CLV68986.1"/>
    </source>
</evidence>
<gene>
    <name evidence="4" type="ORF">A4S10_03632</name>
    <name evidence="5" type="ORF">DKC2_0100</name>
    <name evidence="2" type="ORF">ERS027646_04554</name>
    <name evidence="3" type="ORF">ERS094118_00938</name>
</gene>